<sequence>MTNNKRILVVEDETHIAEGIRLNLQLQGYEVQIAETGTAGLVAWKQWQPDLVVLDIMLPGVDGISVLKSIRLEDERLPVLILSAKSTPEDRIKGLESGVDDYLSKPFNLDEFLLRVDRLLKRDGWNKKETSSDDVSSTDVYDFGENRIDFAQAHAVCKGQEITLTEQELRLLRLFIANRGKALTRGEILELAWGFSKSLTTRTVDNFIVRFRKYFEDDPKHPVYFKSRRSVGYVFDHE</sequence>
<dbReference type="InterPro" id="IPR036388">
    <property type="entry name" value="WH-like_DNA-bd_sf"/>
</dbReference>
<gene>
    <name evidence="10" type="ORF">GCM10022277_26880</name>
</gene>
<dbReference type="CDD" id="cd00383">
    <property type="entry name" value="trans_reg_C"/>
    <property type="match status" value="1"/>
</dbReference>
<dbReference type="InterPro" id="IPR016032">
    <property type="entry name" value="Sig_transdc_resp-reg_C-effctor"/>
</dbReference>
<evidence type="ECO:0000256" key="2">
    <source>
        <dbReference type="ARBA" id="ARBA00023012"/>
    </source>
</evidence>
<keyword evidence="3" id="KW-0805">Transcription regulation</keyword>
<feature type="DNA-binding region" description="OmpR/PhoB-type" evidence="7">
    <location>
        <begin position="138"/>
        <end position="237"/>
    </location>
</feature>
<dbReference type="InterPro" id="IPR001867">
    <property type="entry name" value="OmpR/PhoB-type_DNA-bd"/>
</dbReference>
<dbReference type="SUPFAM" id="SSF52172">
    <property type="entry name" value="CheY-like"/>
    <property type="match status" value="1"/>
</dbReference>
<evidence type="ECO:0000313" key="11">
    <source>
        <dbReference type="Proteomes" id="UP001501565"/>
    </source>
</evidence>
<dbReference type="RefSeq" id="WP_344799061.1">
    <property type="nucleotide sequence ID" value="NZ_BAABBN010000007.1"/>
</dbReference>
<dbReference type="Proteomes" id="UP001501565">
    <property type="component" value="Unassembled WGS sequence"/>
</dbReference>
<protein>
    <submittedName>
        <fullName evidence="10">Response regulator transcription factor</fullName>
    </submittedName>
</protein>
<dbReference type="Pfam" id="PF00072">
    <property type="entry name" value="Response_reg"/>
    <property type="match status" value="1"/>
</dbReference>
<dbReference type="PROSITE" id="PS50110">
    <property type="entry name" value="RESPONSE_REGULATORY"/>
    <property type="match status" value="1"/>
</dbReference>
<dbReference type="CDD" id="cd17574">
    <property type="entry name" value="REC_OmpR"/>
    <property type="match status" value="1"/>
</dbReference>
<dbReference type="Gene3D" id="3.40.50.2300">
    <property type="match status" value="1"/>
</dbReference>
<dbReference type="Gene3D" id="1.10.10.10">
    <property type="entry name" value="Winged helix-like DNA-binding domain superfamily/Winged helix DNA-binding domain"/>
    <property type="match status" value="1"/>
</dbReference>
<evidence type="ECO:0000256" key="1">
    <source>
        <dbReference type="ARBA" id="ARBA00022553"/>
    </source>
</evidence>
<feature type="domain" description="Response regulatory" evidence="8">
    <location>
        <begin position="6"/>
        <end position="120"/>
    </location>
</feature>
<dbReference type="SMART" id="SM00862">
    <property type="entry name" value="Trans_reg_C"/>
    <property type="match status" value="1"/>
</dbReference>
<evidence type="ECO:0000313" key="10">
    <source>
        <dbReference type="EMBL" id="GAA3929001.1"/>
    </source>
</evidence>
<evidence type="ECO:0000256" key="6">
    <source>
        <dbReference type="PROSITE-ProRule" id="PRU00169"/>
    </source>
</evidence>
<comment type="caution">
    <text evidence="10">The sequence shown here is derived from an EMBL/GenBank/DDBJ whole genome shotgun (WGS) entry which is preliminary data.</text>
</comment>
<evidence type="ECO:0000256" key="5">
    <source>
        <dbReference type="ARBA" id="ARBA00023163"/>
    </source>
</evidence>
<dbReference type="SMART" id="SM00448">
    <property type="entry name" value="REC"/>
    <property type="match status" value="1"/>
</dbReference>
<dbReference type="InterPro" id="IPR001789">
    <property type="entry name" value="Sig_transdc_resp-reg_receiver"/>
</dbReference>
<dbReference type="PROSITE" id="PS51755">
    <property type="entry name" value="OMPR_PHOB"/>
    <property type="match status" value="1"/>
</dbReference>
<organism evidence="10 11">
    <name type="scientific">Litoribacillus peritrichatus</name>
    <dbReference type="NCBI Taxonomy" id="718191"/>
    <lineage>
        <taxon>Bacteria</taxon>
        <taxon>Pseudomonadati</taxon>
        <taxon>Pseudomonadota</taxon>
        <taxon>Gammaproteobacteria</taxon>
        <taxon>Oceanospirillales</taxon>
        <taxon>Oceanospirillaceae</taxon>
        <taxon>Litoribacillus</taxon>
    </lineage>
</organism>
<keyword evidence="1 6" id="KW-0597">Phosphoprotein</keyword>
<evidence type="ECO:0000259" key="8">
    <source>
        <dbReference type="PROSITE" id="PS50110"/>
    </source>
</evidence>
<name>A0ABP7MRY9_9GAMM</name>
<feature type="modified residue" description="4-aspartylphosphate" evidence="6">
    <location>
        <position position="55"/>
    </location>
</feature>
<proteinExistence type="predicted"/>
<keyword evidence="11" id="KW-1185">Reference proteome</keyword>
<accession>A0ABP7MRY9</accession>
<keyword evidence="2" id="KW-0902">Two-component regulatory system</keyword>
<evidence type="ECO:0000256" key="7">
    <source>
        <dbReference type="PROSITE-ProRule" id="PRU01091"/>
    </source>
</evidence>
<dbReference type="Pfam" id="PF00486">
    <property type="entry name" value="Trans_reg_C"/>
    <property type="match status" value="1"/>
</dbReference>
<dbReference type="SUPFAM" id="SSF46894">
    <property type="entry name" value="C-terminal effector domain of the bipartite response regulators"/>
    <property type="match status" value="1"/>
</dbReference>
<evidence type="ECO:0000256" key="4">
    <source>
        <dbReference type="ARBA" id="ARBA00023125"/>
    </source>
</evidence>
<keyword evidence="5" id="KW-0804">Transcription</keyword>
<dbReference type="InterPro" id="IPR011006">
    <property type="entry name" value="CheY-like_superfamily"/>
</dbReference>
<evidence type="ECO:0000256" key="3">
    <source>
        <dbReference type="ARBA" id="ARBA00023015"/>
    </source>
</evidence>
<dbReference type="EMBL" id="BAABBN010000007">
    <property type="protein sequence ID" value="GAA3929001.1"/>
    <property type="molecule type" value="Genomic_DNA"/>
</dbReference>
<dbReference type="PANTHER" id="PTHR48111:SF21">
    <property type="entry name" value="DNA-BINDING DUAL MASTER TRANSCRIPTIONAL REGULATOR RPAA"/>
    <property type="match status" value="1"/>
</dbReference>
<reference evidence="11" key="1">
    <citation type="journal article" date="2019" name="Int. J. Syst. Evol. Microbiol.">
        <title>The Global Catalogue of Microorganisms (GCM) 10K type strain sequencing project: providing services to taxonomists for standard genome sequencing and annotation.</title>
        <authorList>
            <consortium name="The Broad Institute Genomics Platform"/>
            <consortium name="The Broad Institute Genome Sequencing Center for Infectious Disease"/>
            <person name="Wu L."/>
            <person name="Ma J."/>
        </authorList>
    </citation>
    <scope>NUCLEOTIDE SEQUENCE [LARGE SCALE GENOMIC DNA]</scope>
    <source>
        <strain evidence="11">JCM 17551</strain>
    </source>
</reference>
<dbReference type="InterPro" id="IPR039420">
    <property type="entry name" value="WalR-like"/>
</dbReference>
<feature type="domain" description="OmpR/PhoB-type" evidence="9">
    <location>
        <begin position="138"/>
        <end position="237"/>
    </location>
</feature>
<dbReference type="PANTHER" id="PTHR48111">
    <property type="entry name" value="REGULATOR OF RPOS"/>
    <property type="match status" value="1"/>
</dbReference>
<keyword evidence="4 7" id="KW-0238">DNA-binding</keyword>
<evidence type="ECO:0000259" key="9">
    <source>
        <dbReference type="PROSITE" id="PS51755"/>
    </source>
</evidence>